<evidence type="ECO:0000256" key="4">
    <source>
        <dbReference type="ARBA" id="ARBA00022989"/>
    </source>
</evidence>
<evidence type="ECO:0000256" key="6">
    <source>
        <dbReference type="SAM" id="MobiDB-lite"/>
    </source>
</evidence>
<comment type="subcellular location">
    <subcellularLocation>
        <location evidence="1">Cell membrane</location>
        <topology evidence="1">Multi-pass membrane protein</topology>
    </subcellularLocation>
</comment>
<dbReference type="STRING" id="1136497.SAMN04489752_1256"/>
<sequence>MPHQRSVAEYLRQPEFATDLLQIAKGVIAATGAWWFSDAVLESQMPFLAPWTALLTVHATVYRSFSRGVQTTIASTIGVGVSFLIGNYLGVGIWTFALAMFVGLAGARLSWIRDEGVAIATTAIFILGSGFDSQQPLLVDRLLELALGVAFGLAVNLLMIPPLRDRQAARYIDSVNRQMGEVLTDMSNQFSHTWDSDSAQEWFERTEAMSRELESAWQTVRFARESRRINPRTAMRIGSSHGRPAAPESAPHDEEEGYESILLRVDEGISHLRNLARTLREASSSETEWNTQFREEWASIVADAGRAIADPDSEVEPVFDRLEQLSADISQDQTLPKTTWPLYGSLITSLRHIVVIVDDVASARRARESD</sequence>
<protein>
    <submittedName>
        <fullName evidence="8">Aromatic acid exporter family member 1</fullName>
    </submittedName>
</protein>
<evidence type="ECO:0000256" key="1">
    <source>
        <dbReference type="ARBA" id="ARBA00004651"/>
    </source>
</evidence>
<organism evidence="8 9">
    <name type="scientific">Brevibacterium siliguriense</name>
    <dbReference type="NCBI Taxonomy" id="1136497"/>
    <lineage>
        <taxon>Bacteria</taxon>
        <taxon>Bacillati</taxon>
        <taxon>Actinomycetota</taxon>
        <taxon>Actinomycetes</taxon>
        <taxon>Micrococcales</taxon>
        <taxon>Brevibacteriaceae</taxon>
        <taxon>Brevibacterium</taxon>
    </lineage>
</organism>
<feature type="region of interest" description="Disordered" evidence="6">
    <location>
        <begin position="236"/>
        <end position="257"/>
    </location>
</feature>
<keyword evidence="2" id="KW-1003">Cell membrane</keyword>
<evidence type="ECO:0000313" key="9">
    <source>
        <dbReference type="Proteomes" id="UP000199597"/>
    </source>
</evidence>
<feature type="transmembrane region" description="Helical" evidence="7">
    <location>
        <begin position="20"/>
        <end position="36"/>
    </location>
</feature>
<evidence type="ECO:0000256" key="5">
    <source>
        <dbReference type="ARBA" id="ARBA00023136"/>
    </source>
</evidence>
<dbReference type="EMBL" id="LT629766">
    <property type="protein sequence ID" value="SDS22884.1"/>
    <property type="molecule type" value="Genomic_DNA"/>
</dbReference>
<keyword evidence="5 7" id="KW-0472">Membrane</keyword>
<feature type="transmembrane region" description="Helical" evidence="7">
    <location>
        <begin position="48"/>
        <end position="65"/>
    </location>
</feature>
<dbReference type="Pfam" id="PF06081">
    <property type="entry name" value="ArAE_1"/>
    <property type="match status" value="1"/>
</dbReference>
<dbReference type="GO" id="GO:0005886">
    <property type="term" value="C:plasma membrane"/>
    <property type="evidence" value="ECO:0007669"/>
    <property type="project" value="UniProtKB-SubCell"/>
</dbReference>
<dbReference type="InterPro" id="IPR010343">
    <property type="entry name" value="ArAE_1"/>
</dbReference>
<name>A0A1H1QHM0_9MICO</name>
<dbReference type="RefSeq" id="WP_092011354.1">
    <property type="nucleotide sequence ID" value="NZ_LT629766.1"/>
</dbReference>
<evidence type="ECO:0000256" key="2">
    <source>
        <dbReference type="ARBA" id="ARBA00022475"/>
    </source>
</evidence>
<feature type="transmembrane region" description="Helical" evidence="7">
    <location>
        <begin position="77"/>
        <end position="104"/>
    </location>
</feature>
<keyword evidence="4 7" id="KW-1133">Transmembrane helix</keyword>
<dbReference type="Proteomes" id="UP000199597">
    <property type="component" value="Chromosome I"/>
</dbReference>
<evidence type="ECO:0000256" key="7">
    <source>
        <dbReference type="SAM" id="Phobius"/>
    </source>
</evidence>
<accession>A0A1H1QHM0</accession>
<evidence type="ECO:0000313" key="8">
    <source>
        <dbReference type="EMBL" id="SDS22884.1"/>
    </source>
</evidence>
<reference evidence="9" key="1">
    <citation type="submission" date="2016-10" db="EMBL/GenBank/DDBJ databases">
        <authorList>
            <person name="Varghese N."/>
            <person name="Submissions S."/>
        </authorList>
    </citation>
    <scope>NUCLEOTIDE SEQUENCE [LARGE SCALE GENOMIC DNA]</scope>
    <source>
        <strain evidence="9">DSM 23676</strain>
    </source>
</reference>
<dbReference type="AlphaFoldDB" id="A0A1H1QHM0"/>
<dbReference type="OrthoDB" id="3780377at2"/>
<gene>
    <name evidence="8" type="ORF">SAMN04489752_1256</name>
</gene>
<evidence type="ECO:0000256" key="3">
    <source>
        <dbReference type="ARBA" id="ARBA00022692"/>
    </source>
</evidence>
<feature type="transmembrane region" description="Helical" evidence="7">
    <location>
        <begin position="145"/>
        <end position="163"/>
    </location>
</feature>
<keyword evidence="3 7" id="KW-0812">Transmembrane</keyword>
<proteinExistence type="predicted"/>
<keyword evidence="9" id="KW-1185">Reference proteome</keyword>